<keyword evidence="3" id="KW-1185">Reference proteome</keyword>
<reference evidence="2 3" key="1">
    <citation type="submission" date="2020-11" db="EMBL/GenBank/DDBJ databases">
        <title>Kefir isolates.</title>
        <authorList>
            <person name="Marcisauskas S."/>
            <person name="Kim Y."/>
            <person name="Blasche S."/>
        </authorList>
    </citation>
    <scope>NUCLEOTIDE SEQUENCE [LARGE SCALE GENOMIC DNA]</scope>
    <source>
        <strain evidence="2 3">OG2</strain>
    </source>
</reference>
<feature type="compositionally biased region" description="Basic and acidic residues" evidence="1">
    <location>
        <begin position="1"/>
        <end position="12"/>
    </location>
</feature>
<dbReference type="PANTHER" id="PTHR21148">
    <property type="entry name" value="THIOREDOXIN DOMAIN-CONTAINING PROTEIN 9"/>
    <property type="match status" value="1"/>
</dbReference>
<dbReference type="Gene3D" id="3.40.30.10">
    <property type="entry name" value="Glutaredoxin"/>
    <property type="match status" value="1"/>
</dbReference>
<dbReference type="InterPro" id="IPR036249">
    <property type="entry name" value="Thioredoxin-like_sf"/>
</dbReference>
<evidence type="ECO:0000313" key="2">
    <source>
        <dbReference type="EMBL" id="KAG0666041.1"/>
    </source>
</evidence>
<gene>
    <name evidence="2" type="ORF">C6P45_000296</name>
</gene>
<accession>A0A9P6W7B5</accession>
<dbReference type="EMBL" id="PUHR01000107">
    <property type="protein sequence ID" value="KAG0666041.1"/>
    <property type="molecule type" value="Genomic_DNA"/>
</dbReference>
<dbReference type="SUPFAM" id="SSF52833">
    <property type="entry name" value="Thioredoxin-like"/>
    <property type="match status" value="1"/>
</dbReference>
<evidence type="ECO:0000313" key="3">
    <source>
        <dbReference type="Proteomes" id="UP000750334"/>
    </source>
</evidence>
<name>A0A9P6W7B5_MAUEX</name>
<sequence>MSEKIDKFESQEFSKTNPLRDNNGNSDSDDVDIDELMDELDNDEEIQLIAMKQRELRLQQMSDHLKNVSKMAAEDEHFGKLETFEDEAKLIRLTSSSDIPVIIHFQLPHFKKCEYMDEQLSKLARKYLNTKFIRINVSDCPFLVDKLEVKVLPFVVGYINGLEKTRIIGFSKLGNDPNSFELASLERYLISERLIKSNVKNSLKNNRQYYNYDSDSSLDL</sequence>
<dbReference type="Proteomes" id="UP000750334">
    <property type="component" value="Unassembled WGS sequence"/>
</dbReference>
<dbReference type="AlphaFoldDB" id="A0A9P6W7B5"/>
<dbReference type="OrthoDB" id="10257948at2759"/>
<proteinExistence type="predicted"/>
<feature type="region of interest" description="Disordered" evidence="1">
    <location>
        <begin position="1"/>
        <end position="31"/>
    </location>
</feature>
<evidence type="ECO:0008006" key="4">
    <source>
        <dbReference type="Google" id="ProtNLM"/>
    </source>
</evidence>
<organism evidence="2 3">
    <name type="scientific">Maudiozyma exigua</name>
    <name type="common">Yeast</name>
    <name type="synonym">Kazachstania exigua</name>
    <dbReference type="NCBI Taxonomy" id="34358"/>
    <lineage>
        <taxon>Eukaryota</taxon>
        <taxon>Fungi</taxon>
        <taxon>Dikarya</taxon>
        <taxon>Ascomycota</taxon>
        <taxon>Saccharomycotina</taxon>
        <taxon>Saccharomycetes</taxon>
        <taxon>Saccharomycetales</taxon>
        <taxon>Saccharomycetaceae</taxon>
        <taxon>Maudiozyma</taxon>
    </lineage>
</organism>
<evidence type="ECO:0000256" key="1">
    <source>
        <dbReference type="SAM" id="MobiDB-lite"/>
    </source>
</evidence>
<comment type="caution">
    <text evidence="2">The sequence shown here is derived from an EMBL/GenBank/DDBJ whole genome shotgun (WGS) entry which is preliminary data.</text>
</comment>
<protein>
    <recommendedName>
        <fullName evidence="4">Phosducin thioredoxin-like domain-containing protein</fullName>
    </recommendedName>
</protein>